<evidence type="ECO:0000313" key="2">
    <source>
        <dbReference type="Proteomes" id="UP000308600"/>
    </source>
</evidence>
<dbReference type="Proteomes" id="UP000308600">
    <property type="component" value="Unassembled WGS sequence"/>
</dbReference>
<proteinExistence type="predicted"/>
<organism evidence="1 2">
    <name type="scientific">Pluteus cervinus</name>
    <dbReference type="NCBI Taxonomy" id="181527"/>
    <lineage>
        <taxon>Eukaryota</taxon>
        <taxon>Fungi</taxon>
        <taxon>Dikarya</taxon>
        <taxon>Basidiomycota</taxon>
        <taxon>Agaricomycotina</taxon>
        <taxon>Agaricomycetes</taxon>
        <taxon>Agaricomycetidae</taxon>
        <taxon>Agaricales</taxon>
        <taxon>Pluteineae</taxon>
        <taxon>Pluteaceae</taxon>
        <taxon>Pluteus</taxon>
    </lineage>
</organism>
<gene>
    <name evidence="1" type="ORF">BDN72DRAFT_905725</name>
</gene>
<dbReference type="EMBL" id="ML208942">
    <property type="protein sequence ID" value="TFK59566.1"/>
    <property type="molecule type" value="Genomic_DNA"/>
</dbReference>
<accession>A0ACD3A1N3</accession>
<keyword evidence="2" id="KW-1185">Reference proteome</keyword>
<protein>
    <submittedName>
        <fullName evidence="1">Uncharacterized protein</fullName>
    </submittedName>
</protein>
<sequence>MAHSAKCIIELTAFSANEECSARAYDPTVDSIESGDESGDEEDAGKGVEDGKEDDNSSSSDSSDEDASASEADAPPLPTPVIDVIANAGAIERPAVALPIPFVSSSTPAVQPSTSTEAASLSTTQTSNPGVASPLLDHLTPNELQALMLASTSNTSQWGPGNALYTNDASFTIPQNFNTDNNIFTTPQGSLLTLLSLNDWAMEGQDVQGFNPFLAGDAGNIDWSTVDFGSFGMGSLGFDTQGLQSNDLGTFATPPISTSALGNPLPTQGFAFTPTLLHTAITPGHPTQTTFIFPPADSTATPISVPAPPAAPPPKAQRTGTTRRHSCRGFTSNSNIIHCRIFTNYPHITPCNPDWCSSTTCCSSLQKTCADQACNSETAFAFAINTFIHPWYRQTW</sequence>
<evidence type="ECO:0000313" key="1">
    <source>
        <dbReference type="EMBL" id="TFK59566.1"/>
    </source>
</evidence>
<name>A0ACD3A1N3_9AGAR</name>
<reference evidence="1 2" key="1">
    <citation type="journal article" date="2019" name="Nat. Ecol. Evol.">
        <title>Megaphylogeny resolves global patterns of mushroom evolution.</title>
        <authorList>
            <person name="Varga T."/>
            <person name="Krizsan K."/>
            <person name="Foldi C."/>
            <person name="Dima B."/>
            <person name="Sanchez-Garcia M."/>
            <person name="Sanchez-Ramirez S."/>
            <person name="Szollosi G.J."/>
            <person name="Szarkandi J.G."/>
            <person name="Papp V."/>
            <person name="Albert L."/>
            <person name="Andreopoulos W."/>
            <person name="Angelini C."/>
            <person name="Antonin V."/>
            <person name="Barry K.W."/>
            <person name="Bougher N.L."/>
            <person name="Buchanan P."/>
            <person name="Buyck B."/>
            <person name="Bense V."/>
            <person name="Catcheside P."/>
            <person name="Chovatia M."/>
            <person name="Cooper J."/>
            <person name="Damon W."/>
            <person name="Desjardin D."/>
            <person name="Finy P."/>
            <person name="Geml J."/>
            <person name="Haridas S."/>
            <person name="Hughes K."/>
            <person name="Justo A."/>
            <person name="Karasinski D."/>
            <person name="Kautmanova I."/>
            <person name="Kiss B."/>
            <person name="Kocsube S."/>
            <person name="Kotiranta H."/>
            <person name="LaButti K.M."/>
            <person name="Lechner B.E."/>
            <person name="Liimatainen K."/>
            <person name="Lipzen A."/>
            <person name="Lukacs Z."/>
            <person name="Mihaltcheva S."/>
            <person name="Morgado L.N."/>
            <person name="Niskanen T."/>
            <person name="Noordeloos M.E."/>
            <person name="Ohm R.A."/>
            <person name="Ortiz-Santana B."/>
            <person name="Ovrebo C."/>
            <person name="Racz N."/>
            <person name="Riley R."/>
            <person name="Savchenko A."/>
            <person name="Shiryaev A."/>
            <person name="Soop K."/>
            <person name="Spirin V."/>
            <person name="Szebenyi C."/>
            <person name="Tomsovsky M."/>
            <person name="Tulloss R.E."/>
            <person name="Uehling J."/>
            <person name="Grigoriev I.V."/>
            <person name="Vagvolgyi C."/>
            <person name="Papp T."/>
            <person name="Martin F.M."/>
            <person name="Miettinen O."/>
            <person name="Hibbett D.S."/>
            <person name="Nagy L.G."/>
        </authorList>
    </citation>
    <scope>NUCLEOTIDE SEQUENCE [LARGE SCALE GENOMIC DNA]</scope>
    <source>
        <strain evidence="1 2">NL-1719</strain>
    </source>
</reference>